<sequence>MTAVLILMVIFGGVSLMKYVDTTRMARRMEGRLPDGAQERAALHAPPAQPLPGPEAVETLVLKLPPRARERAWTILCAVVDAQANSGALDARTAYLLTETRRSYLPETLRAYLNLTPGARERLGVQGQPAETLLTEQLALIEDGVREALRHDHAAADRLLAQGRFLRERFQGENAGGDLKLPG</sequence>
<evidence type="ECO:0000313" key="2">
    <source>
        <dbReference type="Proteomes" id="UP000192582"/>
    </source>
</evidence>
<accession>A0A1W1VH36</accession>
<reference evidence="1 2" key="1">
    <citation type="submission" date="2017-04" db="EMBL/GenBank/DDBJ databases">
        <authorList>
            <person name="Afonso C.L."/>
            <person name="Miller P.J."/>
            <person name="Scott M.A."/>
            <person name="Spackman E."/>
            <person name="Goraichik I."/>
            <person name="Dimitrov K.M."/>
            <person name="Suarez D.L."/>
            <person name="Swayne D.E."/>
        </authorList>
    </citation>
    <scope>NUCLEOTIDE SEQUENCE [LARGE SCALE GENOMIC DNA]</scope>
    <source>
        <strain evidence="1 2">KR-140</strain>
    </source>
</reference>
<dbReference type="OrthoDB" id="67304at2"/>
<gene>
    <name evidence="1" type="ORF">SAMN00790413_01625</name>
</gene>
<dbReference type="RefSeq" id="WP_084049055.1">
    <property type="nucleotide sequence ID" value="NZ_FWWU01000009.1"/>
</dbReference>
<name>A0A1W1VH36_9DEIO</name>
<organism evidence="1 2">
    <name type="scientific">Deinococcus hopiensis KR-140</name>
    <dbReference type="NCBI Taxonomy" id="695939"/>
    <lineage>
        <taxon>Bacteria</taxon>
        <taxon>Thermotogati</taxon>
        <taxon>Deinococcota</taxon>
        <taxon>Deinococci</taxon>
        <taxon>Deinococcales</taxon>
        <taxon>Deinococcaceae</taxon>
        <taxon>Deinococcus</taxon>
    </lineage>
</organism>
<evidence type="ECO:0000313" key="1">
    <source>
        <dbReference type="EMBL" id="SMB92553.1"/>
    </source>
</evidence>
<protein>
    <submittedName>
        <fullName evidence="1">Uncharacterized protein</fullName>
    </submittedName>
</protein>
<dbReference type="Proteomes" id="UP000192582">
    <property type="component" value="Unassembled WGS sequence"/>
</dbReference>
<dbReference type="EMBL" id="FWWU01000009">
    <property type="protein sequence ID" value="SMB92553.1"/>
    <property type="molecule type" value="Genomic_DNA"/>
</dbReference>
<dbReference type="STRING" id="695939.SAMN00790413_01625"/>
<proteinExistence type="predicted"/>
<keyword evidence="2" id="KW-1185">Reference proteome</keyword>
<dbReference type="AlphaFoldDB" id="A0A1W1VH36"/>